<dbReference type="PANTHER" id="PTHR46114">
    <property type="entry name" value="APPLE DOMAIN-CONTAINING PROTEIN"/>
    <property type="match status" value="1"/>
</dbReference>
<sequence length="93" mass="10641">MSHLVRTCFCLAARGSFYQDGDVIFCNDVDLLFKALGLQHNPQEPWRLFIDSSKVSLKAVLLHNGNKHPSIPVECSRSYERNILNLEAYVVQY</sequence>
<dbReference type="Proteomes" id="UP000499080">
    <property type="component" value="Unassembled WGS sequence"/>
</dbReference>
<dbReference type="PANTHER" id="PTHR46114:SF1">
    <property type="entry name" value="ZAD DOMAIN-CONTAINING PROTEIN"/>
    <property type="match status" value="1"/>
</dbReference>
<dbReference type="EMBL" id="BGPR01001632">
    <property type="protein sequence ID" value="GBM58387.1"/>
    <property type="molecule type" value="Genomic_DNA"/>
</dbReference>
<dbReference type="AlphaFoldDB" id="A0A4Y2GZ01"/>
<proteinExistence type="predicted"/>
<name>A0A4Y2GZ01_ARAVE</name>
<gene>
    <name evidence="1" type="ORF">AVEN_185490_1</name>
</gene>
<evidence type="ECO:0000313" key="2">
    <source>
        <dbReference type="Proteomes" id="UP000499080"/>
    </source>
</evidence>
<accession>A0A4Y2GZ01</accession>
<keyword evidence="2" id="KW-1185">Reference proteome</keyword>
<comment type="caution">
    <text evidence="1">The sequence shown here is derived from an EMBL/GenBank/DDBJ whole genome shotgun (WGS) entry which is preliminary data.</text>
</comment>
<organism evidence="1 2">
    <name type="scientific">Araneus ventricosus</name>
    <name type="common">Orbweaver spider</name>
    <name type="synonym">Epeira ventricosa</name>
    <dbReference type="NCBI Taxonomy" id="182803"/>
    <lineage>
        <taxon>Eukaryota</taxon>
        <taxon>Metazoa</taxon>
        <taxon>Ecdysozoa</taxon>
        <taxon>Arthropoda</taxon>
        <taxon>Chelicerata</taxon>
        <taxon>Arachnida</taxon>
        <taxon>Araneae</taxon>
        <taxon>Araneomorphae</taxon>
        <taxon>Entelegynae</taxon>
        <taxon>Araneoidea</taxon>
        <taxon>Araneidae</taxon>
        <taxon>Araneus</taxon>
    </lineage>
</organism>
<dbReference type="OrthoDB" id="8047980at2759"/>
<protein>
    <submittedName>
        <fullName evidence="1">Uncharacterized protein</fullName>
    </submittedName>
</protein>
<evidence type="ECO:0000313" key="1">
    <source>
        <dbReference type="EMBL" id="GBM58387.1"/>
    </source>
</evidence>
<reference evidence="1 2" key="1">
    <citation type="journal article" date="2019" name="Sci. Rep.">
        <title>Orb-weaving spider Araneus ventricosus genome elucidates the spidroin gene catalogue.</title>
        <authorList>
            <person name="Kono N."/>
            <person name="Nakamura H."/>
            <person name="Ohtoshi R."/>
            <person name="Moran D.A.P."/>
            <person name="Shinohara A."/>
            <person name="Yoshida Y."/>
            <person name="Fujiwara M."/>
            <person name="Mori M."/>
            <person name="Tomita M."/>
            <person name="Arakawa K."/>
        </authorList>
    </citation>
    <scope>NUCLEOTIDE SEQUENCE [LARGE SCALE GENOMIC DNA]</scope>
</reference>